<keyword evidence="1" id="KW-0479">Metal-binding</keyword>
<dbReference type="InterPro" id="IPR009050">
    <property type="entry name" value="Globin-like_sf"/>
</dbReference>
<organism evidence="3 4">
    <name type="scientific">Rosistilla oblonga</name>
    <dbReference type="NCBI Taxonomy" id="2527990"/>
    <lineage>
        <taxon>Bacteria</taxon>
        <taxon>Pseudomonadati</taxon>
        <taxon>Planctomycetota</taxon>
        <taxon>Planctomycetia</taxon>
        <taxon>Pirellulales</taxon>
        <taxon>Pirellulaceae</taxon>
        <taxon>Rosistilla</taxon>
    </lineage>
</organism>
<protein>
    <recommendedName>
        <fullName evidence="2">Globin domain-containing protein</fullName>
    </recommendedName>
</protein>
<dbReference type="InterPro" id="IPR012292">
    <property type="entry name" value="Globin/Proto"/>
</dbReference>
<dbReference type="InterPro" id="IPR044399">
    <property type="entry name" value="Mb-like_M"/>
</dbReference>
<dbReference type="Pfam" id="PF00042">
    <property type="entry name" value="Globin"/>
    <property type="match status" value="1"/>
</dbReference>
<gene>
    <name evidence="3" type="ORF">Mal33_51850</name>
</gene>
<dbReference type="GO" id="GO:0019825">
    <property type="term" value="F:oxygen binding"/>
    <property type="evidence" value="ECO:0007669"/>
    <property type="project" value="InterPro"/>
</dbReference>
<proteinExistence type="inferred from homology"/>
<dbReference type="InterPro" id="IPR000971">
    <property type="entry name" value="Globin"/>
</dbReference>
<keyword evidence="1" id="KW-0408">Iron</keyword>
<comment type="similarity">
    <text evidence="1">Belongs to the globin family.</text>
</comment>
<reference evidence="3 4" key="1">
    <citation type="submission" date="2019-02" db="EMBL/GenBank/DDBJ databases">
        <title>Deep-cultivation of Planctomycetes and their phenomic and genomic characterization uncovers novel biology.</title>
        <authorList>
            <person name="Wiegand S."/>
            <person name="Jogler M."/>
            <person name="Boedeker C."/>
            <person name="Pinto D."/>
            <person name="Vollmers J."/>
            <person name="Rivas-Marin E."/>
            <person name="Kohn T."/>
            <person name="Peeters S.H."/>
            <person name="Heuer A."/>
            <person name="Rast P."/>
            <person name="Oberbeckmann S."/>
            <person name="Bunk B."/>
            <person name="Jeske O."/>
            <person name="Meyerdierks A."/>
            <person name="Storesund J.E."/>
            <person name="Kallscheuer N."/>
            <person name="Luecker S."/>
            <person name="Lage O.M."/>
            <person name="Pohl T."/>
            <person name="Merkel B.J."/>
            <person name="Hornburger P."/>
            <person name="Mueller R.-W."/>
            <person name="Bruemmer F."/>
            <person name="Labrenz M."/>
            <person name="Spormann A.M."/>
            <person name="Op den Camp H."/>
            <person name="Overmann J."/>
            <person name="Amann R."/>
            <person name="Jetten M.S.M."/>
            <person name="Mascher T."/>
            <person name="Medema M.H."/>
            <person name="Devos D.P."/>
            <person name="Kaster A.-K."/>
            <person name="Ovreas L."/>
            <person name="Rohde M."/>
            <person name="Galperin M.Y."/>
            <person name="Jogler C."/>
        </authorList>
    </citation>
    <scope>NUCLEOTIDE SEQUENCE [LARGE SCALE GENOMIC DNA]</scope>
    <source>
        <strain evidence="3 4">Mal33</strain>
    </source>
</reference>
<dbReference type="Gene3D" id="1.10.490.10">
    <property type="entry name" value="Globins"/>
    <property type="match status" value="1"/>
</dbReference>
<keyword evidence="4" id="KW-1185">Reference proteome</keyword>
<dbReference type="OrthoDB" id="980856at2"/>
<dbReference type="EMBL" id="CP036318">
    <property type="protein sequence ID" value="QDV59157.1"/>
    <property type="molecule type" value="Genomic_DNA"/>
</dbReference>
<keyword evidence="1" id="KW-0349">Heme</keyword>
<dbReference type="CDD" id="cd01040">
    <property type="entry name" value="Mb-like"/>
    <property type="match status" value="1"/>
</dbReference>
<dbReference type="AlphaFoldDB" id="A0A518J1F6"/>
<name>A0A518J1F6_9BACT</name>
<accession>A0A518J1F6</accession>
<dbReference type="Proteomes" id="UP000316770">
    <property type="component" value="Chromosome"/>
</dbReference>
<feature type="domain" description="Globin" evidence="2">
    <location>
        <begin position="27"/>
        <end position="131"/>
    </location>
</feature>
<dbReference type="RefSeq" id="WP_145121103.1">
    <property type="nucleotide sequence ID" value="NZ_CP036292.1"/>
</dbReference>
<evidence type="ECO:0000259" key="2">
    <source>
        <dbReference type="Pfam" id="PF00042"/>
    </source>
</evidence>
<evidence type="ECO:0000313" key="3">
    <source>
        <dbReference type="EMBL" id="QDV59157.1"/>
    </source>
</evidence>
<dbReference type="GO" id="GO:0020037">
    <property type="term" value="F:heme binding"/>
    <property type="evidence" value="ECO:0007669"/>
    <property type="project" value="InterPro"/>
</dbReference>
<dbReference type="SUPFAM" id="SSF46458">
    <property type="entry name" value="Globin-like"/>
    <property type="match status" value="1"/>
</dbReference>
<evidence type="ECO:0000256" key="1">
    <source>
        <dbReference type="RuleBase" id="RU000356"/>
    </source>
</evidence>
<sequence>MDDLPPKDLFLQSVARCTASAAFIPAFYDRFTSASDEIRAKFRFTDFEQQNKALKRSLEMCAFAIAGTPEALAELTARAKTHDRDHLNIEPRFYDIWVDTIIETAAEYDDQWSDAIEAAWRRVLSHVVKHMIRKY</sequence>
<keyword evidence="1" id="KW-0561">Oxygen transport</keyword>
<dbReference type="GO" id="GO:0005344">
    <property type="term" value="F:oxygen carrier activity"/>
    <property type="evidence" value="ECO:0007669"/>
    <property type="project" value="UniProtKB-KW"/>
</dbReference>
<keyword evidence="1" id="KW-0813">Transport</keyword>
<evidence type="ECO:0000313" key="4">
    <source>
        <dbReference type="Proteomes" id="UP000316770"/>
    </source>
</evidence>